<organism evidence="1 2">
    <name type="scientific">Amycolatopsis camponoti</name>
    <dbReference type="NCBI Taxonomy" id="2606593"/>
    <lineage>
        <taxon>Bacteria</taxon>
        <taxon>Bacillati</taxon>
        <taxon>Actinomycetota</taxon>
        <taxon>Actinomycetes</taxon>
        <taxon>Pseudonocardiales</taxon>
        <taxon>Pseudonocardiaceae</taxon>
        <taxon>Amycolatopsis</taxon>
    </lineage>
</organism>
<name>A0A6I8LIV1_9PSEU</name>
<proteinExistence type="predicted"/>
<dbReference type="EMBL" id="CABVGP010000001">
    <property type="protein sequence ID" value="VVJ15546.1"/>
    <property type="molecule type" value="Genomic_DNA"/>
</dbReference>
<accession>A0A6I8LIV1</accession>
<protein>
    <submittedName>
        <fullName evidence="1">Uncharacterized protein</fullName>
    </submittedName>
</protein>
<dbReference type="AlphaFoldDB" id="A0A6I8LIV1"/>
<gene>
    <name evidence="1" type="ORF">AA23TX_00567</name>
</gene>
<evidence type="ECO:0000313" key="1">
    <source>
        <dbReference type="EMBL" id="VVJ15546.1"/>
    </source>
</evidence>
<keyword evidence="2" id="KW-1185">Reference proteome</keyword>
<dbReference type="Proteomes" id="UP000399805">
    <property type="component" value="Unassembled WGS sequence"/>
</dbReference>
<reference evidence="1 2" key="1">
    <citation type="submission" date="2019-09" db="EMBL/GenBank/DDBJ databases">
        <authorList>
            <person name="Leyn A S."/>
        </authorList>
    </citation>
    <scope>NUCLEOTIDE SEQUENCE [LARGE SCALE GENOMIC DNA]</scope>
    <source>
        <strain evidence="1">AA231_1</strain>
    </source>
</reference>
<evidence type="ECO:0000313" key="2">
    <source>
        <dbReference type="Proteomes" id="UP000399805"/>
    </source>
</evidence>
<sequence length="250" mass="27755">MEVRTQREASERVMTTGTALAEKPVLRREVDLRDPVAAWLESRCEKGCVADEIDAGAGIADLVATYGRTASERANSYRYRYVSLTSRNEVELFRFLVKARTELELREWAPWGWKSLRENAMAPLLDRGLIRCSSGKYEIVEKIPDPGTNITAVELKLRDWRRAVGQAARYHLFAHEVYIALPMAAAEKSITAAGELGIGVLGIDDDHIVRELAAAVPNQPMDDSSRRLAAERSVATGWATVKRVGGSSLR</sequence>